<dbReference type="GO" id="GO:0003677">
    <property type="term" value="F:DNA binding"/>
    <property type="evidence" value="ECO:0007669"/>
    <property type="project" value="InterPro"/>
</dbReference>
<dbReference type="Pfam" id="PF04542">
    <property type="entry name" value="Sigma70_r2"/>
    <property type="match status" value="1"/>
</dbReference>
<reference evidence="7 8" key="1">
    <citation type="submission" date="2017-12" db="EMBL/GenBank/DDBJ databases">
        <title>Genomic Encyclopedia of Type Strains, Phase III (KMG-III): the genomes of soil and plant-associated and newly described type strains.</title>
        <authorList>
            <person name="Whitman W."/>
        </authorList>
    </citation>
    <scope>NUCLEOTIDE SEQUENCE [LARGE SCALE GENOMIC DNA]</scope>
    <source>
        <strain evidence="7 8">LP43</strain>
    </source>
</reference>
<proteinExistence type="inferred from homology"/>
<dbReference type="EMBL" id="PJMU01000003">
    <property type="protein sequence ID" value="PKV63085.1"/>
    <property type="molecule type" value="Genomic_DNA"/>
</dbReference>
<evidence type="ECO:0000313" key="7">
    <source>
        <dbReference type="EMBL" id="PKV63085.1"/>
    </source>
</evidence>
<dbReference type="Pfam" id="PF08281">
    <property type="entry name" value="Sigma70_r4_2"/>
    <property type="match status" value="1"/>
</dbReference>
<evidence type="ECO:0000259" key="5">
    <source>
        <dbReference type="Pfam" id="PF04542"/>
    </source>
</evidence>
<evidence type="ECO:0000313" key="8">
    <source>
        <dbReference type="Proteomes" id="UP000233782"/>
    </source>
</evidence>
<comment type="similarity">
    <text evidence="1">Belongs to the sigma-70 factor family. ECF subfamily.</text>
</comment>
<organism evidence="7 8">
    <name type="scientific">Pontibacter ramchanderi</name>
    <dbReference type="NCBI Taxonomy" id="1179743"/>
    <lineage>
        <taxon>Bacteria</taxon>
        <taxon>Pseudomonadati</taxon>
        <taxon>Bacteroidota</taxon>
        <taxon>Cytophagia</taxon>
        <taxon>Cytophagales</taxon>
        <taxon>Hymenobacteraceae</taxon>
        <taxon>Pontibacter</taxon>
    </lineage>
</organism>
<keyword evidence="3" id="KW-0731">Sigma factor</keyword>
<comment type="caution">
    <text evidence="7">The sequence shown here is derived from an EMBL/GenBank/DDBJ whole genome shotgun (WGS) entry which is preliminary data.</text>
</comment>
<dbReference type="SUPFAM" id="SSF88659">
    <property type="entry name" value="Sigma3 and sigma4 domains of RNA polymerase sigma factors"/>
    <property type="match status" value="1"/>
</dbReference>
<dbReference type="InterPro" id="IPR013324">
    <property type="entry name" value="RNA_pol_sigma_r3/r4-like"/>
</dbReference>
<evidence type="ECO:0000259" key="6">
    <source>
        <dbReference type="Pfam" id="PF08281"/>
    </source>
</evidence>
<evidence type="ECO:0000256" key="4">
    <source>
        <dbReference type="ARBA" id="ARBA00023163"/>
    </source>
</evidence>
<evidence type="ECO:0000256" key="3">
    <source>
        <dbReference type="ARBA" id="ARBA00023082"/>
    </source>
</evidence>
<keyword evidence="4" id="KW-0804">Transcription</keyword>
<gene>
    <name evidence="7" type="ORF">BD749_2922</name>
</gene>
<keyword evidence="2" id="KW-0805">Transcription regulation</keyword>
<accession>A0A2N3U8N3</accession>
<dbReference type="InterPro" id="IPR014284">
    <property type="entry name" value="RNA_pol_sigma-70_dom"/>
</dbReference>
<dbReference type="GO" id="GO:0016987">
    <property type="term" value="F:sigma factor activity"/>
    <property type="evidence" value="ECO:0007669"/>
    <property type="project" value="UniProtKB-KW"/>
</dbReference>
<protein>
    <submittedName>
        <fullName evidence="7">RNA polymerase sigma-70 factor (ECF subfamily)</fullName>
    </submittedName>
</protein>
<dbReference type="Gene3D" id="1.10.10.10">
    <property type="entry name" value="Winged helix-like DNA-binding domain superfamily/Winged helix DNA-binding domain"/>
    <property type="match status" value="1"/>
</dbReference>
<dbReference type="InterPro" id="IPR039425">
    <property type="entry name" value="RNA_pol_sigma-70-like"/>
</dbReference>
<dbReference type="Proteomes" id="UP000233782">
    <property type="component" value="Unassembled WGS sequence"/>
</dbReference>
<name>A0A2N3U8N3_9BACT</name>
<dbReference type="AlphaFoldDB" id="A0A2N3U8N3"/>
<dbReference type="NCBIfam" id="TIGR02937">
    <property type="entry name" value="sigma70-ECF"/>
    <property type="match status" value="1"/>
</dbReference>
<dbReference type="PANTHER" id="PTHR43133">
    <property type="entry name" value="RNA POLYMERASE ECF-TYPE SIGMA FACTO"/>
    <property type="match status" value="1"/>
</dbReference>
<dbReference type="InterPro" id="IPR013249">
    <property type="entry name" value="RNA_pol_sigma70_r4_t2"/>
</dbReference>
<dbReference type="PANTHER" id="PTHR43133:SF46">
    <property type="entry name" value="RNA POLYMERASE SIGMA-70 FACTOR ECF SUBFAMILY"/>
    <property type="match status" value="1"/>
</dbReference>
<dbReference type="InterPro" id="IPR013325">
    <property type="entry name" value="RNA_pol_sigma_r2"/>
</dbReference>
<dbReference type="CDD" id="cd06171">
    <property type="entry name" value="Sigma70_r4"/>
    <property type="match status" value="1"/>
</dbReference>
<feature type="domain" description="RNA polymerase sigma factor 70 region 4 type 2" evidence="6">
    <location>
        <begin position="131"/>
        <end position="183"/>
    </location>
</feature>
<dbReference type="SUPFAM" id="SSF88946">
    <property type="entry name" value="Sigma2 domain of RNA polymerase sigma factors"/>
    <property type="match status" value="1"/>
</dbReference>
<evidence type="ECO:0000256" key="2">
    <source>
        <dbReference type="ARBA" id="ARBA00023015"/>
    </source>
</evidence>
<sequence>MVRDGSANSGTVSKTEGEVLDVLLRQCLKQDRGAQKELYRLFYSYAMSVCVRYSHDAEEAKDVLNDGFMKVFTRLDQYHPPKPFKNWLRRIMINTALDNYRHNLKNYHLQDIEKAAPAAEPFGVEQQLNYEYLISLVQQLSPGYRAVFNLYAIDGYTHEEIAETLGIAVGTSKSNLAKARANLREALQRSRIDERKQYV</sequence>
<dbReference type="InterPro" id="IPR007627">
    <property type="entry name" value="RNA_pol_sigma70_r2"/>
</dbReference>
<feature type="domain" description="RNA polymerase sigma-70 region 2" evidence="5">
    <location>
        <begin position="38"/>
        <end position="102"/>
    </location>
</feature>
<dbReference type="Gene3D" id="1.10.1740.10">
    <property type="match status" value="1"/>
</dbReference>
<keyword evidence="8" id="KW-1185">Reference proteome</keyword>
<evidence type="ECO:0000256" key="1">
    <source>
        <dbReference type="ARBA" id="ARBA00010641"/>
    </source>
</evidence>
<dbReference type="GO" id="GO:0006352">
    <property type="term" value="P:DNA-templated transcription initiation"/>
    <property type="evidence" value="ECO:0007669"/>
    <property type="project" value="InterPro"/>
</dbReference>
<dbReference type="InterPro" id="IPR036388">
    <property type="entry name" value="WH-like_DNA-bd_sf"/>
</dbReference>